<keyword evidence="10" id="KW-1185">Reference proteome</keyword>
<keyword evidence="5 7" id="KW-1133">Transmembrane helix</keyword>
<dbReference type="InterPro" id="IPR050189">
    <property type="entry name" value="MFS_Efflux_Transporters"/>
</dbReference>
<evidence type="ECO:0000313" key="10">
    <source>
        <dbReference type="Proteomes" id="UP000182015"/>
    </source>
</evidence>
<dbReference type="InterPro" id="IPR036259">
    <property type="entry name" value="MFS_trans_sf"/>
</dbReference>
<dbReference type="EMBL" id="LZDD01000001">
    <property type="protein sequence ID" value="OJF72111.1"/>
    <property type="molecule type" value="Genomic_DNA"/>
</dbReference>
<dbReference type="Proteomes" id="UP000182015">
    <property type="component" value="Unassembled WGS sequence"/>
</dbReference>
<dbReference type="Pfam" id="PF07690">
    <property type="entry name" value="MFS_1"/>
    <property type="match status" value="1"/>
</dbReference>
<dbReference type="GO" id="GO:0005886">
    <property type="term" value="C:plasma membrane"/>
    <property type="evidence" value="ECO:0007669"/>
    <property type="project" value="UniProtKB-SubCell"/>
</dbReference>
<dbReference type="PROSITE" id="PS50850">
    <property type="entry name" value="MFS"/>
    <property type="match status" value="1"/>
</dbReference>
<evidence type="ECO:0000313" key="9">
    <source>
        <dbReference type="EMBL" id="OJF72111.1"/>
    </source>
</evidence>
<feature type="transmembrane region" description="Helical" evidence="7">
    <location>
        <begin position="81"/>
        <end position="100"/>
    </location>
</feature>
<comment type="subcellular location">
    <subcellularLocation>
        <location evidence="1">Cell membrane</location>
        <topology evidence="1">Multi-pass membrane protein</topology>
    </subcellularLocation>
</comment>
<reference evidence="10" key="1">
    <citation type="submission" date="2016-06" db="EMBL/GenBank/DDBJ databases">
        <authorList>
            <person name="de Vries S.P.W."/>
            <person name="Hadjirin N.F."/>
            <person name="Lay E.M."/>
            <person name="Zadoks R.N."/>
            <person name="Peacock S.J."/>
            <person name="Parkhill J."/>
            <person name="Grant A.J."/>
            <person name="Mcdougall S."/>
            <person name="Holmes M.A."/>
        </authorList>
    </citation>
    <scope>NUCLEOTIDE SEQUENCE [LARGE SCALE GENOMIC DNA]</scope>
    <source>
        <strain evidence="10">NZ1587</strain>
    </source>
</reference>
<dbReference type="RefSeq" id="WP_071792768.1">
    <property type="nucleotide sequence ID" value="NZ_LZDD01000001.1"/>
</dbReference>
<gene>
    <name evidence="9" type="ORF">A9Q68_00800</name>
</gene>
<dbReference type="PANTHER" id="PTHR43124">
    <property type="entry name" value="PURINE EFFLUX PUMP PBUE"/>
    <property type="match status" value="1"/>
</dbReference>
<dbReference type="GO" id="GO:0022857">
    <property type="term" value="F:transmembrane transporter activity"/>
    <property type="evidence" value="ECO:0007669"/>
    <property type="project" value="InterPro"/>
</dbReference>
<feature type="transmembrane region" description="Helical" evidence="7">
    <location>
        <begin position="51"/>
        <end position="69"/>
    </location>
</feature>
<feature type="transmembrane region" description="Helical" evidence="7">
    <location>
        <begin position="291"/>
        <end position="313"/>
    </location>
</feature>
<proteinExistence type="predicted"/>
<evidence type="ECO:0000256" key="4">
    <source>
        <dbReference type="ARBA" id="ARBA00022692"/>
    </source>
</evidence>
<feature type="transmembrane region" description="Helical" evidence="7">
    <location>
        <begin position="166"/>
        <end position="183"/>
    </location>
</feature>
<evidence type="ECO:0000256" key="7">
    <source>
        <dbReference type="SAM" id="Phobius"/>
    </source>
</evidence>
<dbReference type="SUPFAM" id="SSF103473">
    <property type="entry name" value="MFS general substrate transporter"/>
    <property type="match status" value="1"/>
</dbReference>
<feature type="transmembrane region" description="Helical" evidence="7">
    <location>
        <begin position="203"/>
        <end position="222"/>
    </location>
</feature>
<evidence type="ECO:0000256" key="6">
    <source>
        <dbReference type="ARBA" id="ARBA00023136"/>
    </source>
</evidence>
<dbReference type="Gene3D" id="1.20.1250.20">
    <property type="entry name" value="MFS general substrate transporter like domains"/>
    <property type="match status" value="2"/>
</dbReference>
<name>A0A1L8MMZ3_9STRE</name>
<evidence type="ECO:0000256" key="5">
    <source>
        <dbReference type="ARBA" id="ARBA00022989"/>
    </source>
</evidence>
<feature type="transmembrane region" description="Helical" evidence="7">
    <location>
        <begin position="268"/>
        <end position="285"/>
    </location>
</feature>
<dbReference type="InterPro" id="IPR011701">
    <property type="entry name" value="MFS"/>
</dbReference>
<feature type="transmembrane region" description="Helical" evidence="7">
    <location>
        <begin position="325"/>
        <end position="345"/>
    </location>
</feature>
<evidence type="ECO:0000256" key="1">
    <source>
        <dbReference type="ARBA" id="ARBA00004651"/>
    </source>
</evidence>
<keyword evidence="3" id="KW-1003">Cell membrane</keyword>
<keyword evidence="6 7" id="KW-0472">Membrane</keyword>
<accession>A0A1L8MMZ3</accession>
<comment type="caution">
    <text evidence="9">The sequence shown here is derived from an EMBL/GenBank/DDBJ whole genome shotgun (WGS) entry which is preliminary data.</text>
</comment>
<evidence type="ECO:0000256" key="2">
    <source>
        <dbReference type="ARBA" id="ARBA00022448"/>
    </source>
</evidence>
<feature type="transmembrane region" description="Helical" evidence="7">
    <location>
        <begin position="357"/>
        <end position="378"/>
    </location>
</feature>
<dbReference type="OrthoDB" id="1650550at2"/>
<dbReference type="InterPro" id="IPR020846">
    <property type="entry name" value="MFS_dom"/>
</dbReference>
<keyword evidence="2" id="KW-0813">Transport</keyword>
<evidence type="ECO:0000256" key="3">
    <source>
        <dbReference type="ARBA" id="ARBA00022475"/>
    </source>
</evidence>
<evidence type="ECO:0000259" key="8">
    <source>
        <dbReference type="PROSITE" id="PS50850"/>
    </source>
</evidence>
<organism evidence="9 10">
    <name type="scientific">Streptococcus bovimastitidis</name>
    <dbReference type="NCBI Taxonomy" id="1856638"/>
    <lineage>
        <taxon>Bacteria</taxon>
        <taxon>Bacillati</taxon>
        <taxon>Bacillota</taxon>
        <taxon>Bacilli</taxon>
        <taxon>Lactobacillales</taxon>
        <taxon>Streptococcaceae</taxon>
        <taxon>Streptococcus</taxon>
    </lineage>
</organism>
<protein>
    <submittedName>
        <fullName evidence="9">MFS transporter</fullName>
    </submittedName>
</protein>
<feature type="transmembrane region" description="Helical" evidence="7">
    <location>
        <begin position="242"/>
        <end position="261"/>
    </location>
</feature>
<feature type="domain" description="Major facilitator superfamily (MFS) profile" evidence="8">
    <location>
        <begin position="6"/>
        <end position="381"/>
    </location>
</feature>
<sequence>MSHKLSTKWAILSISLFLMSHLAIAPAIPKLYQLYHGANPHIGLASVETLVTIPAMMITLFVLLSNLVVAKIGKLKTIRLGLILILISGIVSFLTSQFVLVLMARLLLGIGIGLYNSLSISILSDFYEGDERASMIGFRTATLNIGKALTTFMVGLALMIGVNYTYLVYLLVIPVYFFFNAKVPGLDKELVPLKSARIFDAKIAILMVITFLVGVAYIGATVKIPTLLVTKYHYSSFFASNMLTVLAFSGIFSGLLFGFLTKFLKEKALLVMLALMALGNFLFALSPWPILFVLASVLIGASFVGTMSSVFYLIAKSYSQEHIHFVTSLAITAGNIGVILTPVLLTKIPAALHLEAFTTPFLISTTFMVIGLALFPVLQKK</sequence>
<dbReference type="AlphaFoldDB" id="A0A1L8MMZ3"/>
<keyword evidence="4 7" id="KW-0812">Transmembrane</keyword>
<dbReference type="PANTHER" id="PTHR43124:SF3">
    <property type="entry name" value="CHLORAMPHENICOL EFFLUX PUMP RV0191"/>
    <property type="match status" value="1"/>
</dbReference>
<dbReference type="STRING" id="1856638.A9Q68_00800"/>